<organism evidence="2 3">
    <name type="scientific">Knufia fluminis</name>
    <dbReference type="NCBI Taxonomy" id="191047"/>
    <lineage>
        <taxon>Eukaryota</taxon>
        <taxon>Fungi</taxon>
        <taxon>Dikarya</taxon>
        <taxon>Ascomycota</taxon>
        <taxon>Pezizomycotina</taxon>
        <taxon>Eurotiomycetes</taxon>
        <taxon>Chaetothyriomycetidae</taxon>
        <taxon>Chaetothyriales</taxon>
        <taxon>Trichomeriaceae</taxon>
        <taxon>Knufia</taxon>
    </lineage>
</organism>
<dbReference type="Proteomes" id="UP001316803">
    <property type="component" value="Unassembled WGS sequence"/>
</dbReference>
<protein>
    <recommendedName>
        <fullName evidence="4">RRM domain-containing protein</fullName>
    </recommendedName>
</protein>
<keyword evidence="3" id="KW-1185">Reference proteome</keyword>
<feature type="compositionally biased region" description="Acidic residues" evidence="1">
    <location>
        <begin position="266"/>
        <end position="276"/>
    </location>
</feature>
<evidence type="ECO:0000313" key="2">
    <source>
        <dbReference type="EMBL" id="KAK5953185.1"/>
    </source>
</evidence>
<feature type="compositionally biased region" description="Low complexity" evidence="1">
    <location>
        <begin position="119"/>
        <end position="138"/>
    </location>
</feature>
<proteinExistence type="predicted"/>
<dbReference type="SUPFAM" id="SSF54928">
    <property type="entry name" value="RNA-binding domain, RBD"/>
    <property type="match status" value="1"/>
</dbReference>
<accession>A0AAN8EFW5</accession>
<feature type="region of interest" description="Disordered" evidence="1">
    <location>
        <begin position="243"/>
        <end position="278"/>
    </location>
</feature>
<feature type="compositionally biased region" description="Polar residues" evidence="1">
    <location>
        <begin position="139"/>
        <end position="152"/>
    </location>
</feature>
<dbReference type="GO" id="GO:0003676">
    <property type="term" value="F:nucleic acid binding"/>
    <property type="evidence" value="ECO:0007669"/>
    <property type="project" value="InterPro"/>
</dbReference>
<feature type="region of interest" description="Disordered" evidence="1">
    <location>
        <begin position="300"/>
        <end position="567"/>
    </location>
</feature>
<feature type="compositionally biased region" description="Basic and acidic residues" evidence="1">
    <location>
        <begin position="480"/>
        <end position="496"/>
    </location>
</feature>
<feature type="compositionally biased region" description="Polar residues" evidence="1">
    <location>
        <begin position="510"/>
        <end position="543"/>
    </location>
</feature>
<feature type="compositionally biased region" description="Polar residues" evidence="1">
    <location>
        <begin position="62"/>
        <end position="76"/>
    </location>
</feature>
<comment type="caution">
    <text evidence="2">The sequence shown here is derived from an EMBL/GenBank/DDBJ whole genome shotgun (WGS) entry which is preliminary data.</text>
</comment>
<feature type="compositionally biased region" description="Basic and acidic residues" evidence="1">
    <location>
        <begin position="307"/>
        <end position="386"/>
    </location>
</feature>
<evidence type="ECO:0000256" key="1">
    <source>
        <dbReference type="SAM" id="MobiDB-lite"/>
    </source>
</evidence>
<dbReference type="AlphaFoldDB" id="A0AAN8EFW5"/>
<sequence length="590" mass="65011">MASQDGSNSFEALIHADRARKKNESLANQIFGRRKSAQNVKKDQKEKEPRSPSLASRMGVQKQRTSSTSSPTQKNPFNPPSRPSSTTPSHSNRSHRDSQSNARASRIANEIDSGNANITSSRNNSFTTTPTSSKPTSTARNGFSTTQPQQGPGLTIKGSAGPFTVHASNFAPGTTDADITAALQPELYDDAGISCLQSCRLVATRPAVIAEMVLSERAVADRIVRKFDGMKADGRVLRVEIVKTGSSSGSGGSRGRERNPRRNENEVAESVEDAPVVDDVAVVGAAEGDMEMDDADINAEYPATSSYDHEREAADRERRDRERDRDGYSSSRRDDRDRPREDRRRDDRDRDRGRDHPREDDRDRRRDDGREHGRDRDRDYDRRESHSQSQSQPVPYSNRPPQSQPPYGNGFNRPPRGGGGYGYGGPGPRGGYGFPRGRGGYGMGGGGYRGGRHGYGTAEEVSTPERTSRSRYEYNATEELPNHERSTRSRYEHGGAEEISTPTFDHHRNINSSHVDSSAEQPTTRRTYNTPIPTTRPDTQFQSRYAAPQPPPPPPPALDLASSDTEDIEIICDDADRRSSNATIVPGQNA</sequence>
<gene>
    <name evidence="2" type="ORF">OHC33_005753</name>
</gene>
<dbReference type="InterPro" id="IPR035979">
    <property type="entry name" value="RBD_domain_sf"/>
</dbReference>
<name>A0AAN8EFW5_9EURO</name>
<feature type="compositionally biased region" description="Basic and acidic residues" evidence="1">
    <location>
        <begin position="40"/>
        <end position="50"/>
    </location>
</feature>
<feature type="compositionally biased region" description="Gly residues" evidence="1">
    <location>
        <begin position="416"/>
        <end position="449"/>
    </location>
</feature>
<dbReference type="EMBL" id="JAKLMC020000012">
    <property type="protein sequence ID" value="KAK5953185.1"/>
    <property type="molecule type" value="Genomic_DNA"/>
</dbReference>
<feature type="compositionally biased region" description="Pro residues" evidence="1">
    <location>
        <begin position="548"/>
        <end position="557"/>
    </location>
</feature>
<evidence type="ECO:0008006" key="4">
    <source>
        <dbReference type="Google" id="ProtNLM"/>
    </source>
</evidence>
<feature type="compositionally biased region" description="Polar residues" evidence="1">
    <location>
        <begin position="387"/>
        <end position="401"/>
    </location>
</feature>
<evidence type="ECO:0000313" key="3">
    <source>
        <dbReference type="Proteomes" id="UP001316803"/>
    </source>
</evidence>
<feature type="region of interest" description="Disordered" evidence="1">
    <location>
        <begin position="24"/>
        <end position="154"/>
    </location>
</feature>
<feature type="compositionally biased region" description="Basic and acidic residues" evidence="1">
    <location>
        <begin position="254"/>
        <end position="265"/>
    </location>
</feature>
<reference evidence="2 3" key="1">
    <citation type="submission" date="2022-12" db="EMBL/GenBank/DDBJ databases">
        <title>Genomic features and morphological characterization of a novel Knufia sp. strain isolated from spacecraft assembly facility.</title>
        <authorList>
            <person name="Teixeira M."/>
            <person name="Chander A.M."/>
            <person name="Stajich J.E."/>
            <person name="Venkateswaran K."/>
        </authorList>
    </citation>
    <scope>NUCLEOTIDE SEQUENCE [LARGE SCALE GENOMIC DNA]</scope>
    <source>
        <strain evidence="2 3">FJI-L2-BK-P2</strain>
    </source>
</reference>
<feature type="compositionally biased region" description="Low complexity" evidence="1">
    <location>
        <begin position="405"/>
        <end position="415"/>
    </location>
</feature>